<gene>
    <name evidence="12" type="ORF">BJ997_002554</name>
    <name evidence="11" type="ORF">GY21_02615</name>
</gene>
<dbReference type="EMBL" id="JPXF01000006">
    <property type="protein sequence ID" value="KGJ80369.1"/>
    <property type="molecule type" value="Genomic_DNA"/>
</dbReference>
<keyword evidence="3 9" id="KW-0813">Transport</keyword>
<keyword evidence="4 9" id="KW-1003">Cell membrane</keyword>
<dbReference type="InterPro" id="IPR047817">
    <property type="entry name" value="ABC2_TM_bact-type"/>
</dbReference>
<evidence type="ECO:0000256" key="8">
    <source>
        <dbReference type="ARBA" id="ARBA00023251"/>
    </source>
</evidence>
<organism evidence="11 13">
    <name type="scientific">Cryobacterium roopkundense</name>
    <dbReference type="NCBI Taxonomy" id="1001240"/>
    <lineage>
        <taxon>Bacteria</taxon>
        <taxon>Bacillati</taxon>
        <taxon>Actinomycetota</taxon>
        <taxon>Actinomycetes</taxon>
        <taxon>Micrococcales</taxon>
        <taxon>Microbacteriaceae</taxon>
        <taxon>Cryobacterium</taxon>
    </lineage>
</organism>
<feature type="transmembrane region" description="Helical" evidence="9">
    <location>
        <begin position="24"/>
        <end position="42"/>
    </location>
</feature>
<dbReference type="EMBL" id="JACHBQ010000001">
    <property type="protein sequence ID" value="MBB5642006.1"/>
    <property type="molecule type" value="Genomic_DNA"/>
</dbReference>
<dbReference type="PANTHER" id="PTHR30294:SF38">
    <property type="entry name" value="TRANSPORT PERMEASE PROTEIN"/>
    <property type="match status" value="1"/>
</dbReference>
<evidence type="ECO:0000256" key="9">
    <source>
        <dbReference type="RuleBase" id="RU361157"/>
    </source>
</evidence>
<dbReference type="PROSITE" id="PS51012">
    <property type="entry name" value="ABC_TM2"/>
    <property type="match status" value="1"/>
</dbReference>
<dbReference type="OrthoDB" id="9776218at2"/>
<evidence type="ECO:0000256" key="6">
    <source>
        <dbReference type="ARBA" id="ARBA00022989"/>
    </source>
</evidence>
<evidence type="ECO:0000313" key="14">
    <source>
        <dbReference type="Proteomes" id="UP000561726"/>
    </source>
</evidence>
<evidence type="ECO:0000313" key="12">
    <source>
        <dbReference type="EMBL" id="MBB5642006.1"/>
    </source>
</evidence>
<feature type="transmembrane region" description="Helical" evidence="9">
    <location>
        <begin position="54"/>
        <end position="73"/>
    </location>
</feature>
<evidence type="ECO:0000256" key="4">
    <source>
        <dbReference type="ARBA" id="ARBA00022475"/>
    </source>
</evidence>
<dbReference type="GO" id="GO:0046677">
    <property type="term" value="P:response to antibiotic"/>
    <property type="evidence" value="ECO:0007669"/>
    <property type="project" value="UniProtKB-KW"/>
</dbReference>
<evidence type="ECO:0000256" key="3">
    <source>
        <dbReference type="ARBA" id="ARBA00022448"/>
    </source>
</evidence>
<dbReference type="Proteomes" id="UP000561726">
    <property type="component" value="Unassembled WGS sequence"/>
</dbReference>
<keyword evidence="13" id="KW-1185">Reference proteome</keyword>
<evidence type="ECO:0000256" key="5">
    <source>
        <dbReference type="ARBA" id="ARBA00022692"/>
    </source>
</evidence>
<dbReference type="Proteomes" id="UP000029864">
    <property type="component" value="Unassembled WGS sequence"/>
</dbReference>
<evidence type="ECO:0000259" key="10">
    <source>
        <dbReference type="PROSITE" id="PS51012"/>
    </source>
</evidence>
<dbReference type="RefSeq" id="WP_035835022.1">
    <property type="nucleotide sequence ID" value="NZ_JACHBQ010000001.1"/>
</dbReference>
<feature type="transmembrane region" description="Helical" evidence="9">
    <location>
        <begin position="221"/>
        <end position="239"/>
    </location>
</feature>
<reference evidence="11 13" key="1">
    <citation type="submission" date="2014-08" db="EMBL/GenBank/DDBJ databases">
        <authorList>
            <person name="Sisinthy S."/>
        </authorList>
    </citation>
    <scope>NUCLEOTIDE SEQUENCE [LARGE SCALE GENOMIC DNA]</scope>
    <source>
        <strain evidence="11 13">RuG17</strain>
    </source>
</reference>
<dbReference type="InterPro" id="IPR051449">
    <property type="entry name" value="ABC-2_transporter_component"/>
</dbReference>
<evidence type="ECO:0000313" key="11">
    <source>
        <dbReference type="EMBL" id="KGJ80369.1"/>
    </source>
</evidence>
<dbReference type="Pfam" id="PF01061">
    <property type="entry name" value="ABC2_membrane"/>
    <property type="match status" value="1"/>
</dbReference>
<keyword evidence="5 9" id="KW-0812">Transmembrane</keyword>
<keyword evidence="12" id="KW-0067">ATP-binding</keyword>
<name>A0A099JPN5_9MICO</name>
<accession>A0A099JPN5</accession>
<evidence type="ECO:0000256" key="2">
    <source>
        <dbReference type="ARBA" id="ARBA00007783"/>
    </source>
</evidence>
<keyword evidence="7 9" id="KW-0472">Membrane</keyword>
<evidence type="ECO:0000313" key="13">
    <source>
        <dbReference type="Proteomes" id="UP000029864"/>
    </source>
</evidence>
<protein>
    <recommendedName>
        <fullName evidence="9">Transport permease protein</fullName>
    </recommendedName>
</protein>
<dbReference type="GO" id="GO:0043190">
    <property type="term" value="C:ATP-binding cassette (ABC) transporter complex"/>
    <property type="evidence" value="ECO:0007669"/>
    <property type="project" value="InterPro"/>
</dbReference>
<dbReference type="InterPro" id="IPR013525">
    <property type="entry name" value="ABC2_TM"/>
</dbReference>
<dbReference type="eggNOG" id="COG0842">
    <property type="taxonomic scope" value="Bacteria"/>
</dbReference>
<dbReference type="InterPro" id="IPR000412">
    <property type="entry name" value="ABC_2_transport"/>
</dbReference>
<comment type="caution">
    <text evidence="11">The sequence shown here is derived from an EMBL/GenBank/DDBJ whole genome shotgun (WGS) entry which is preliminary data.</text>
</comment>
<sequence>MTPARTLATAGRILTQIRHDPRTIVLLLVVPSLLIGLIAWIFSDTSTFETVGPAMIALFPFIVMFLVTSITTLRERRTGTLERLLSMPLGKGDLILGYTLAFGLLATLQSAVAVGFAVGVCGLEIVGSLWLLLAVAVADAVLGTALGLLASAFARTEFQVVQFMPLLVFPQILLGGIFLPRDQLPDVLQAISDWLPLSHAIDALRAVATGSEDDAYVLGELLIIGAWIVGAVVLGSITLRRRTP</sequence>
<feature type="transmembrane region" description="Helical" evidence="9">
    <location>
        <begin position="160"/>
        <end position="179"/>
    </location>
</feature>
<reference evidence="12 14" key="2">
    <citation type="submission" date="2020-08" db="EMBL/GenBank/DDBJ databases">
        <title>Sequencing the genomes of 1000 actinobacteria strains.</title>
        <authorList>
            <person name="Klenk H.-P."/>
        </authorList>
    </citation>
    <scope>NUCLEOTIDE SEQUENCE [LARGE SCALE GENOMIC DNA]</scope>
    <source>
        <strain evidence="12 14">DSM 21065</strain>
    </source>
</reference>
<dbReference type="AlphaFoldDB" id="A0A099JPN5"/>
<feature type="transmembrane region" description="Helical" evidence="9">
    <location>
        <begin position="94"/>
        <end position="118"/>
    </location>
</feature>
<keyword evidence="12" id="KW-0547">Nucleotide-binding</keyword>
<comment type="subcellular location">
    <subcellularLocation>
        <location evidence="1 9">Cell membrane</location>
        <topology evidence="1 9">Multi-pass membrane protein</topology>
    </subcellularLocation>
</comment>
<dbReference type="PIRSF" id="PIRSF006648">
    <property type="entry name" value="DrrB"/>
    <property type="match status" value="1"/>
</dbReference>
<keyword evidence="6 9" id="KW-1133">Transmembrane helix</keyword>
<proteinExistence type="inferred from homology"/>
<feature type="domain" description="ABC transmembrane type-2" evidence="10">
    <location>
        <begin position="14"/>
        <end position="242"/>
    </location>
</feature>
<comment type="similarity">
    <text evidence="2 9">Belongs to the ABC-2 integral membrane protein family.</text>
</comment>
<keyword evidence="8" id="KW-0046">Antibiotic resistance</keyword>
<dbReference type="STRING" id="1001240.GY21_02615"/>
<feature type="transmembrane region" description="Helical" evidence="9">
    <location>
        <begin position="130"/>
        <end position="153"/>
    </location>
</feature>
<dbReference type="GO" id="GO:0140359">
    <property type="term" value="F:ABC-type transporter activity"/>
    <property type="evidence" value="ECO:0007669"/>
    <property type="project" value="InterPro"/>
</dbReference>
<evidence type="ECO:0000256" key="7">
    <source>
        <dbReference type="ARBA" id="ARBA00023136"/>
    </source>
</evidence>
<evidence type="ECO:0000256" key="1">
    <source>
        <dbReference type="ARBA" id="ARBA00004651"/>
    </source>
</evidence>
<dbReference type="PANTHER" id="PTHR30294">
    <property type="entry name" value="MEMBRANE COMPONENT OF ABC TRANSPORTER YHHJ-RELATED"/>
    <property type="match status" value="1"/>
</dbReference>
<dbReference type="GO" id="GO:0005524">
    <property type="term" value="F:ATP binding"/>
    <property type="evidence" value="ECO:0007669"/>
    <property type="project" value="UniProtKB-KW"/>
</dbReference>